<keyword evidence="4 5" id="KW-0472">Membrane</keyword>
<reference evidence="7" key="1">
    <citation type="submission" date="2024-02" db="UniProtKB">
        <authorList>
            <consortium name="WormBaseParasite"/>
        </authorList>
    </citation>
    <scope>IDENTIFICATION</scope>
</reference>
<dbReference type="PANTHER" id="PTHR11040">
    <property type="entry name" value="ZINC/IRON TRANSPORTER"/>
    <property type="match status" value="1"/>
</dbReference>
<proteinExistence type="predicted"/>
<dbReference type="GO" id="GO:0005385">
    <property type="term" value="F:zinc ion transmembrane transporter activity"/>
    <property type="evidence" value="ECO:0007669"/>
    <property type="project" value="TreeGrafter"/>
</dbReference>
<keyword evidence="6" id="KW-1185">Reference proteome</keyword>
<name>A0AAF3F8H2_9BILA</name>
<keyword evidence="2 5" id="KW-0812">Transmembrane</keyword>
<dbReference type="Pfam" id="PF02535">
    <property type="entry name" value="Zip"/>
    <property type="match status" value="2"/>
</dbReference>
<feature type="transmembrane region" description="Helical" evidence="5">
    <location>
        <begin position="232"/>
        <end position="250"/>
    </location>
</feature>
<evidence type="ECO:0000313" key="6">
    <source>
        <dbReference type="Proteomes" id="UP000887575"/>
    </source>
</evidence>
<feature type="transmembrane region" description="Helical" evidence="5">
    <location>
        <begin position="103"/>
        <end position="124"/>
    </location>
</feature>
<dbReference type="PANTHER" id="PTHR11040:SF140">
    <property type="entry name" value="ZRT (ZRT), IRT- (IRT-) LIKE PROTEIN TRANSPORTER"/>
    <property type="match status" value="1"/>
</dbReference>
<keyword evidence="3 5" id="KW-1133">Transmembrane helix</keyword>
<dbReference type="Proteomes" id="UP000887575">
    <property type="component" value="Unassembled WGS sequence"/>
</dbReference>
<dbReference type="InterPro" id="IPR003689">
    <property type="entry name" value="ZIP"/>
</dbReference>
<feature type="transmembrane region" description="Helical" evidence="5">
    <location>
        <begin position="270"/>
        <end position="287"/>
    </location>
</feature>
<feature type="transmembrane region" description="Helical" evidence="5">
    <location>
        <begin position="70"/>
        <end position="91"/>
    </location>
</feature>
<evidence type="ECO:0008006" key="8">
    <source>
        <dbReference type="Google" id="ProtNLM"/>
    </source>
</evidence>
<feature type="transmembrane region" description="Helical" evidence="5">
    <location>
        <begin position="39"/>
        <end position="58"/>
    </location>
</feature>
<evidence type="ECO:0000256" key="2">
    <source>
        <dbReference type="ARBA" id="ARBA00022692"/>
    </source>
</evidence>
<dbReference type="GO" id="GO:0005886">
    <property type="term" value="C:plasma membrane"/>
    <property type="evidence" value="ECO:0007669"/>
    <property type="project" value="TreeGrafter"/>
</dbReference>
<sequence>MGVNWIDVIFPRPAPTTCMLYAEKLELSEKDENPARDSLRALIVFALFALTFGAFMLASLFRAAWAQRRVLPLLSLVGGGVFLATCLLDLLPDALESFEKAEVSFSFPLAEACVGLGFMIVLSIEQLAIYLQEIGVIGSGHVQLHEHDGETIEEENEHRQALIIRDISKIFLALAIHKTIIGFTLGVRLWQSGLRPLIITLCGAILAMQVIVGGLGGIGIMHFLSGGSRSTASLVTTILQGISCGTFLYITTFEILPHELDKPGFRMQKLASIFVGCVIVIAFTLCFPDA</sequence>
<evidence type="ECO:0000256" key="4">
    <source>
        <dbReference type="ARBA" id="ARBA00023136"/>
    </source>
</evidence>
<dbReference type="AlphaFoldDB" id="A0AAF3F8H2"/>
<evidence type="ECO:0000256" key="1">
    <source>
        <dbReference type="ARBA" id="ARBA00004141"/>
    </source>
</evidence>
<comment type="subcellular location">
    <subcellularLocation>
        <location evidence="1">Membrane</location>
        <topology evidence="1">Multi-pass membrane protein</topology>
    </subcellularLocation>
</comment>
<evidence type="ECO:0000256" key="5">
    <source>
        <dbReference type="SAM" id="Phobius"/>
    </source>
</evidence>
<organism evidence="6 7">
    <name type="scientific">Mesorhabditis belari</name>
    <dbReference type="NCBI Taxonomy" id="2138241"/>
    <lineage>
        <taxon>Eukaryota</taxon>
        <taxon>Metazoa</taxon>
        <taxon>Ecdysozoa</taxon>
        <taxon>Nematoda</taxon>
        <taxon>Chromadorea</taxon>
        <taxon>Rhabditida</taxon>
        <taxon>Rhabditina</taxon>
        <taxon>Rhabditomorpha</taxon>
        <taxon>Rhabditoidea</taxon>
        <taxon>Rhabditidae</taxon>
        <taxon>Mesorhabditinae</taxon>
        <taxon>Mesorhabditis</taxon>
    </lineage>
</organism>
<evidence type="ECO:0000313" key="7">
    <source>
        <dbReference type="WBParaSite" id="MBELARI_LOCUS2919"/>
    </source>
</evidence>
<dbReference type="WBParaSite" id="MBELARI_LOCUS2919">
    <property type="protein sequence ID" value="MBELARI_LOCUS2919"/>
    <property type="gene ID" value="MBELARI_LOCUS2919"/>
</dbReference>
<evidence type="ECO:0000256" key="3">
    <source>
        <dbReference type="ARBA" id="ARBA00022989"/>
    </source>
</evidence>
<accession>A0AAF3F8H2</accession>
<feature type="transmembrane region" description="Helical" evidence="5">
    <location>
        <begin position="197"/>
        <end position="220"/>
    </location>
</feature>
<feature type="transmembrane region" description="Helical" evidence="5">
    <location>
        <begin position="170"/>
        <end position="191"/>
    </location>
</feature>
<protein>
    <recommendedName>
        <fullName evidence="8">Zinc transporter ZIP1</fullName>
    </recommendedName>
</protein>